<evidence type="ECO:0000259" key="1">
    <source>
        <dbReference type="Pfam" id="PF13304"/>
    </source>
</evidence>
<organism evidence="2 3">
    <name type="scientific">Bradyrhizobium oligotrophicum S58</name>
    <dbReference type="NCBI Taxonomy" id="1245469"/>
    <lineage>
        <taxon>Bacteria</taxon>
        <taxon>Pseudomonadati</taxon>
        <taxon>Pseudomonadota</taxon>
        <taxon>Alphaproteobacteria</taxon>
        <taxon>Hyphomicrobiales</taxon>
        <taxon>Nitrobacteraceae</taxon>
        <taxon>Bradyrhizobium</taxon>
    </lineage>
</organism>
<dbReference type="Gene3D" id="3.40.50.300">
    <property type="entry name" value="P-loop containing nucleotide triphosphate hydrolases"/>
    <property type="match status" value="1"/>
</dbReference>
<dbReference type="eggNOG" id="COG4637">
    <property type="taxonomic scope" value="Bacteria"/>
</dbReference>
<gene>
    <name evidence="2" type="ORF">S58_19010</name>
</gene>
<evidence type="ECO:0000313" key="3">
    <source>
        <dbReference type="Proteomes" id="UP000011841"/>
    </source>
</evidence>
<evidence type="ECO:0000313" key="2">
    <source>
        <dbReference type="EMBL" id="BAM87908.1"/>
    </source>
</evidence>
<dbReference type="InterPro" id="IPR003959">
    <property type="entry name" value="ATPase_AAA_core"/>
</dbReference>
<dbReference type="Proteomes" id="UP000011841">
    <property type="component" value="Chromosome"/>
</dbReference>
<dbReference type="GO" id="GO:0016887">
    <property type="term" value="F:ATP hydrolysis activity"/>
    <property type="evidence" value="ECO:0007669"/>
    <property type="project" value="InterPro"/>
</dbReference>
<name>M4Z3H7_9BRAD</name>
<dbReference type="KEGG" id="aol:S58_19010"/>
<sequence>MILERPDKDDGSDPERLIQTHIEQVNNNVEFRDVARFFASTTYLHLVPQLLRFNDEIQGRTIETDPFGQGFLDRVAKTPARSQKSRLSRIERALKIAVPNLEQLKFERDEATGRPHLAALYKHWRANAGWQREDQFSDGTLRLIGLLWALLEDDALLLLEEPELSLNSAIVSKLAPLIYRLQRQRRRQVILSTHSVDLLSDPGIAAEEVILLDTSGEATKAVNLREVFDAFQLVKSGFPISEAVLPKTAPTQIDLFAQVDD</sequence>
<dbReference type="InterPro" id="IPR027417">
    <property type="entry name" value="P-loop_NTPase"/>
</dbReference>
<dbReference type="AlphaFoldDB" id="M4Z3H7"/>
<proteinExistence type="predicted"/>
<dbReference type="EMBL" id="AP012603">
    <property type="protein sequence ID" value="BAM87908.1"/>
    <property type="molecule type" value="Genomic_DNA"/>
</dbReference>
<feature type="domain" description="ATPase AAA-type core" evidence="1">
    <location>
        <begin position="8"/>
        <end position="199"/>
    </location>
</feature>
<accession>M4Z3H7</accession>
<reference evidence="2 3" key="1">
    <citation type="journal article" date="2013" name="Appl. Environ. Microbiol.">
        <title>Genome analysis suggests that the soil oligotrophic bacterium Agromonas oligotrophica (Bradyrhizobium oligotrophicum) is a nitrogen-fixing symbiont of Aeschynomene indica.</title>
        <authorList>
            <person name="Okubo T."/>
            <person name="Fukushima S."/>
            <person name="Itakura M."/>
            <person name="Oshima K."/>
            <person name="Longtonglang A."/>
            <person name="Teaumroong N."/>
            <person name="Mitsui H."/>
            <person name="Hattori M."/>
            <person name="Hattori R."/>
            <person name="Hattori T."/>
            <person name="Minamisawa K."/>
        </authorList>
    </citation>
    <scope>NUCLEOTIDE SEQUENCE [LARGE SCALE GENOMIC DNA]</scope>
    <source>
        <strain evidence="2 3">S58</strain>
    </source>
</reference>
<dbReference type="HOGENOM" id="CLU_095580_0_0_5"/>
<keyword evidence="3" id="KW-1185">Reference proteome</keyword>
<protein>
    <recommendedName>
        <fullName evidence="1">ATPase AAA-type core domain-containing protein</fullName>
    </recommendedName>
</protein>
<dbReference type="SUPFAM" id="SSF52540">
    <property type="entry name" value="P-loop containing nucleoside triphosphate hydrolases"/>
    <property type="match status" value="1"/>
</dbReference>
<dbReference type="GO" id="GO:0005524">
    <property type="term" value="F:ATP binding"/>
    <property type="evidence" value="ECO:0007669"/>
    <property type="project" value="InterPro"/>
</dbReference>
<dbReference type="Pfam" id="PF13304">
    <property type="entry name" value="AAA_21"/>
    <property type="match status" value="1"/>
</dbReference>